<feature type="region of interest" description="Disordered" evidence="1">
    <location>
        <begin position="347"/>
        <end position="375"/>
    </location>
</feature>
<keyword evidence="3" id="KW-1185">Reference proteome</keyword>
<gene>
    <name evidence="2" type="ORF">PR048_009210</name>
</gene>
<dbReference type="Proteomes" id="UP001159363">
    <property type="component" value="Chromosome 3"/>
</dbReference>
<feature type="compositionally biased region" description="Polar residues" evidence="1">
    <location>
        <begin position="365"/>
        <end position="375"/>
    </location>
</feature>
<feature type="compositionally biased region" description="Polar residues" evidence="1">
    <location>
        <begin position="444"/>
        <end position="470"/>
    </location>
</feature>
<organism evidence="2 3">
    <name type="scientific">Dryococelus australis</name>
    <dbReference type="NCBI Taxonomy" id="614101"/>
    <lineage>
        <taxon>Eukaryota</taxon>
        <taxon>Metazoa</taxon>
        <taxon>Ecdysozoa</taxon>
        <taxon>Arthropoda</taxon>
        <taxon>Hexapoda</taxon>
        <taxon>Insecta</taxon>
        <taxon>Pterygota</taxon>
        <taxon>Neoptera</taxon>
        <taxon>Polyneoptera</taxon>
        <taxon>Phasmatodea</taxon>
        <taxon>Verophasmatodea</taxon>
        <taxon>Anareolatae</taxon>
        <taxon>Phasmatidae</taxon>
        <taxon>Eurycanthinae</taxon>
        <taxon>Dryococelus</taxon>
    </lineage>
</organism>
<protein>
    <submittedName>
        <fullName evidence="2">Uncharacterized protein</fullName>
    </submittedName>
</protein>
<sequence>MVEKEYGEGWSVDLPNKMLTSEQYTCSREVIRHCHWLSDTFKYLRNCTYLLATLFPSLGRHCCVRSWSCIDNGFEVPPQVIIVQYIVIRGARRPADRSCIVYPPVRDTIPTDHINRCTSERFKSGQVSHTLTTEIRNEPRDKFDVLYCAMSLCKICKSEEKESSDVLECSAEVIGCICEDDAVFWLSSHFLLPLSRRLAGEADDFREFARILGPSAQRGILRKFLGDVQQPYKYKPQLDCRQSFAEAIWLNEVDKVECGEGHTTAEDCETMANEVFVKCEWTRGHPRWLMGWSDSGPWTLCIDLEYPIPVKPIWPSLLCPREASLPNLPDGYKSEFLWLRRNRRAGETGDARENSPTSDIVPHDSNIQRIGSDPTGNRTRFALGWSHSSAMRCDALRGAVANQDEANSVAARRRQLRCAKFLRCDCRRQPATEKKKKKKNKNKYSSSQPNASHYCGSSLSIEKGEQQLSSRRVRKRRASEDELHVCCRVARRP</sequence>
<proteinExistence type="predicted"/>
<reference evidence="2 3" key="1">
    <citation type="submission" date="2023-02" db="EMBL/GenBank/DDBJ databases">
        <title>LHISI_Scaffold_Assembly.</title>
        <authorList>
            <person name="Stuart O.P."/>
            <person name="Cleave R."/>
            <person name="Magrath M.J.L."/>
            <person name="Mikheyev A.S."/>
        </authorList>
    </citation>
    <scope>NUCLEOTIDE SEQUENCE [LARGE SCALE GENOMIC DNA]</scope>
    <source>
        <strain evidence="2">Daus_M_001</strain>
        <tissue evidence="2">Leg muscle</tissue>
    </source>
</reference>
<dbReference type="EMBL" id="JARBHB010000003">
    <property type="protein sequence ID" value="KAJ8889709.1"/>
    <property type="molecule type" value="Genomic_DNA"/>
</dbReference>
<evidence type="ECO:0000313" key="3">
    <source>
        <dbReference type="Proteomes" id="UP001159363"/>
    </source>
</evidence>
<accession>A0ABQ9HZ92</accession>
<comment type="caution">
    <text evidence="2">The sequence shown here is derived from an EMBL/GenBank/DDBJ whole genome shotgun (WGS) entry which is preliminary data.</text>
</comment>
<name>A0ABQ9HZ92_9NEOP</name>
<evidence type="ECO:0000256" key="1">
    <source>
        <dbReference type="SAM" id="MobiDB-lite"/>
    </source>
</evidence>
<evidence type="ECO:0000313" key="2">
    <source>
        <dbReference type="EMBL" id="KAJ8889709.1"/>
    </source>
</evidence>
<feature type="region of interest" description="Disordered" evidence="1">
    <location>
        <begin position="431"/>
        <end position="481"/>
    </location>
</feature>